<organism evidence="1 2">
    <name type="scientific">Cetraspora pellucida</name>
    <dbReference type="NCBI Taxonomy" id="1433469"/>
    <lineage>
        <taxon>Eukaryota</taxon>
        <taxon>Fungi</taxon>
        <taxon>Fungi incertae sedis</taxon>
        <taxon>Mucoromycota</taxon>
        <taxon>Glomeromycotina</taxon>
        <taxon>Glomeromycetes</taxon>
        <taxon>Diversisporales</taxon>
        <taxon>Gigasporaceae</taxon>
        <taxon>Cetraspora</taxon>
    </lineage>
</organism>
<dbReference type="Proteomes" id="UP000789366">
    <property type="component" value="Unassembled WGS sequence"/>
</dbReference>
<comment type="caution">
    <text evidence="1">The sequence shown here is derived from an EMBL/GenBank/DDBJ whole genome shotgun (WGS) entry which is preliminary data.</text>
</comment>
<accession>A0ACA9LSI9</accession>
<gene>
    <name evidence="1" type="ORF">SPELUC_LOCUS4917</name>
</gene>
<evidence type="ECO:0000313" key="2">
    <source>
        <dbReference type="Proteomes" id="UP000789366"/>
    </source>
</evidence>
<evidence type="ECO:0000313" key="1">
    <source>
        <dbReference type="EMBL" id="CAG8543830.1"/>
    </source>
</evidence>
<feature type="non-terminal residue" evidence="1">
    <location>
        <position position="83"/>
    </location>
</feature>
<proteinExistence type="predicted"/>
<name>A0ACA9LSI9_9GLOM</name>
<reference evidence="1" key="1">
    <citation type="submission" date="2021-06" db="EMBL/GenBank/DDBJ databases">
        <authorList>
            <person name="Kallberg Y."/>
            <person name="Tangrot J."/>
            <person name="Rosling A."/>
        </authorList>
    </citation>
    <scope>NUCLEOTIDE SEQUENCE</scope>
    <source>
        <strain evidence="1">28 12/20/2015</strain>
    </source>
</reference>
<keyword evidence="2" id="KW-1185">Reference proteome</keyword>
<sequence length="83" mass="9797">MSIQEELETYKSPRTNFLYSIFKYNFPHALQTEILNASSENRSELGSASKKKKTLLFAQLLTNDENWQRLKEINKEAERKVEE</sequence>
<dbReference type="EMBL" id="CAJVPW010004679">
    <property type="protein sequence ID" value="CAG8543830.1"/>
    <property type="molecule type" value="Genomic_DNA"/>
</dbReference>
<protein>
    <submittedName>
        <fullName evidence="1">16141_t:CDS:1</fullName>
    </submittedName>
</protein>